<dbReference type="PANTHER" id="PTHR43232:SF2">
    <property type="entry name" value="MOLYBDENUM COFACTOR BIOSYNTHESIS PROTEIN B"/>
    <property type="match status" value="1"/>
</dbReference>
<dbReference type="InterPro" id="IPR001453">
    <property type="entry name" value="MoaB/Mog_dom"/>
</dbReference>
<evidence type="ECO:0000313" key="10">
    <source>
        <dbReference type="Proteomes" id="UP000050562"/>
    </source>
</evidence>
<dbReference type="InterPro" id="IPR012245">
    <property type="entry name" value="MoaB"/>
</dbReference>
<dbReference type="PANTHER" id="PTHR43232">
    <property type="entry name" value="MOLYBDENUM COFACTOR BIOSYNTHESIS PROTEIN B"/>
    <property type="match status" value="1"/>
</dbReference>
<evidence type="ECO:0000256" key="2">
    <source>
        <dbReference type="ARBA" id="ARBA00006112"/>
    </source>
</evidence>
<evidence type="ECO:0000259" key="8">
    <source>
        <dbReference type="SMART" id="SM00852"/>
    </source>
</evidence>
<feature type="domain" description="MoaB/Mog" evidence="8">
    <location>
        <begin position="100"/>
        <end position="244"/>
    </location>
</feature>
<dbReference type="Gene3D" id="3.40.980.10">
    <property type="entry name" value="MoaB/Mog-like domain"/>
    <property type="match status" value="1"/>
</dbReference>
<sequence length="264" mass="28804">MRLQEMIRSSVSGRVRRCRCWIIGSPCHSISPLSRPPMRWPRPPASSRIEQGGNGAEAFIRDSAGSEKECCDITPACFLNNRIEAMKAKADTPFVPLNIAVLTVSDTRTRETDTSGQMFVDRLTEAGHGLIERVLLKDDLYKIRAQVATWIADEQVQVVLITGGTGFTGRDSTPEAVACLLDKQVDGFGELFRQISVPDIGTSTIQSRALAGLSNGTLVCCLPGSTNAVRTAWDGILAEQLDSRFRPCNFVPHLKQAEPCATRG</sequence>
<name>A0A0P9XFI7_9PSED</name>
<evidence type="ECO:0000256" key="6">
    <source>
        <dbReference type="ARBA" id="ARBA00023150"/>
    </source>
</evidence>
<dbReference type="GO" id="GO:0005829">
    <property type="term" value="C:cytosol"/>
    <property type="evidence" value="ECO:0007669"/>
    <property type="project" value="TreeGrafter"/>
</dbReference>
<dbReference type="AlphaFoldDB" id="A0A0P9XFI7"/>
<dbReference type="SMART" id="SM00852">
    <property type="entry name" value="MoCF_biosynth"/>
    <property type="match status" value="1"/>
</dbReference>
<protein>
    <recommendedName>
        <fullName evidence="3">Molybdenum cofactor biosynthesis protein B</fullName>
    </recommendedName>
</protein>
<dbReference type="PROSITE" id="PS01078">
    <property type="entry name" value="MOCF_BIOSYNTHESIS_1"/>
    <property type="match status" value="1"/>
</dbReference>
<evidence type="ECO:0000256" key="7">
    <source>
        <dbReference type="ARBA" id="ARBA00055616"/>
    </source>
</evidence>
<evidence type="ECO:0000256" key="5">
    <source>
        <dbReference type="ARBA" id="ARBA00023134"/>
    </source>
</evidence>
<dbReference type="Pfam" id="PF00994">
    <property type="entry name" value="MoCF_biosynth"/>
    <property type="match status" value="1"/>
</dbReference>
<evidence type="ECO:0000256" key="3">
    <source>
        <dbReference type="ARBA" id="ARBA00015262"/>
    </source>
</evidence>
<comment type="caution">
    <text evidence="9">The sequence shown here is derived from an EMBL/GenBank/DDBJ whole genome shotgun (WGS) entry which is preliminary data.</text>
</comment>
<dbReference type="EMBL" id="LJRC01000278">
    <property type="protein sequence ID" value="KPY30353.1"/>
    <property type="molecule type" value="Genomic_DNA"/>
</dbReference>
<dbReference type="FunFam" id="3.40.980.10:FF:000003">
    <property type="entry name" value="Molybdenum cofactor biosynthesis protein B"/>
    <property type="match status" value="1"/>
</dbReference>
<dbReference type="InterPro" id="IPR013484">
    <property type="entry name" value="MoaB_proteobac"/>
</dbReference>
<dbReference type="GO" id="GO:0005525">
    <property type="term" value="F:GTP binding"/>
    <property type="evidence" value="ECO:0007669"/>
    <property type="project" value="UniProtKB-KW"/>
</dbReference>
<evidence type="ECO:0000256" key="1">
    <source>
        <dbReference type="ARBA" id="ARBA00005046"/>
    </source>
</evidence>
<organism evidence="9 10">
    <name type="scientific">Pseudomonas syringae pv. primulae</name>
    <dbReference type="NCBI Taxonomy" id="251707"/>
    <lineage>
        <taxon>Bacteria</taxon>
        <taxon>Pseudomonadati</taxon>
        <taxon>Pseudomonadota</taxon>
        <taxon>Gammaproteobacteria</taxon>
        <taxon>Pseudomonadales</taxon>
        <taxon>Pseudomonadaceae</taxon>
        <taxon>Pseudomonas</taxon>
    </lineage>
</organism>
<dbReference type="InterPro" id="IPR008284">
    <property type="entry name" value="MoCF_biosynth_CS"/>
</dbReference>
<dbReference type="PATRIC" id="fig|251707.3.peg.3066"/>
<dbReference type="NCBIfam" id="TIGR02667">
    <property type="entry name" value="moaB_proteo"/>
    <property type="match status" value="1"/>
</dbReference>
<dbReference type="InterPro" id="IPR036425">
    <property type="entry name" value="MoaB/Mog-like_dom_sf"/>
</dbReference>
<comment type="function">
    <text evidence="7">May be involved in the biosynthesis of molybdopterin. Can bind GTP and has low GTPase activity. Can bind MPT, but has no MPT adenylyl transferase activity.</text>
</comment>
<comment type="similarity">
    <text evidence="2">Belongs to the MoaB/Mog family.</text>
</comment>
<keyword evidence="5" id="KW-0342">GTP-binding</keyword>
<dbReference type="SUPFAM" id="SSF53218">
    <property type="entry name" value="Molybdenum cofactor biosynthesis proteins"/>
    <property type="match status" value="1"/>
</dbReference>
<reference evidence="9 10" key="1">
    <citation type="submission" date="2015-09" db="EMBL/GenBank/DDBJ databases">
        <title>Genome announcement of multiple Pseudomonas syringae strains.</title>
        <authorList>
            <person name="Thakur S."/>
            <person name="Wang P.W."/>
            <person name="Gong Y."/>
            <person name="Weir B.S."/>
            <person name="Guttman D.S."/>
        </authorList>
    </citation>
    <scope>NUCLEOTIDE SEQUENCE [LARGE SCALE GENOMIC DNA]</scope>
    <source>
        <strain evidence="9 10">ICMP3956</strain>
    </source>
</reference>
<dbReference type="Proteomes" id="UP000050562">
    <property type="component" value="Unassembled WGS sequence"/>
</dbReference>
<comment type="pathway">
    <text evidence="1">Cofactor biosynthesis; molybdopterin biosynthesis.</text>
</comment>
<keyword evidence="4" id="KW-0547">Nucleotide-binding</keyword>
<keyword evidence="6" id="KW-0501">Molybdenum cofactor biosynthesis</keyword>
<proteinExistence type="inferred from homology"/>
<dbReference type="CDD" id="cd00886">
    <property type="entry name" value="MogA_MoaB"/>
    <property type="match status" value="1"/>
</dbReference>
<dbReference type="UniPathway" id="UPA00344"/>
<accession>A0A0P9XFI7</accession>
<gene>
    <name evidence="9" type="ORF">ALO52_04725</name>
</gene>
<dbReference type="GO" id="GO:0006777">
    <property type="term" value="P:Mo-molybdopterin cofactor biosynthetic process"/>
    <property type="evidence" value="ECO:0007669"/>
    <property type="project" value="UniProtKB-KW"/>
</dbReference>
<evidence type="ECO:0000313" key="9">
    <source>
        <dbReference type="EMBL" id="KPY30353.1"/>
    </source>
</evidence>
<evidence type="ECO:0000256" key="4">
    <source>
        <dbReference type="ARBA" id="ARBA00022741"/>
    </source>
</evidence>
<dbReference type="NCBIfam" id="TIGR00177">
    <property type="entry name" value="molyb_syn"/>
    <property type="match status" value="1"/>
</dbReference>